<evidence type="ECO:0000313" key="3">
    <source>
        <dbReference type="Proteomes" id="UP001528411"/>
    </source>
</evidence>
<feature type="domain" description="Tyrosinase copper-binding" evidence="1">
    <location>
        <begin position="85"/>
        <end position="96"/>
    </location>
</feature>
<gene>
    <name evidence="2" type="ORF">PN838_04050</name>
</gene>
<dbReference type="Gene3D" id="3.40.50.1820">
    <property type="entry name" value="alpha/beta hydrolase"/>
    <property type="match status" value="1"/>
</dbReference>
<organism evidence="2 3">
    <name type="scientific">Psychrosphaera algicola</name>
    <dbReference type="NCBI Taxonomy" id="3023714"/>
    <lineage>
        <taxon>Bacteria</taxon>
        <taxon>Pseudomonadati</taxon>
        <taxon>Pseudomonadota</taxon>
        <taxon>Gammaproteobacteria</taxon>
        <taxon>Alteromonadales</taxon>
        <taxon>Pseudoalteromonadaceae</taxon>
        <taxon>Psychrosphaera</taxon>
    </lineage>
</organism>
<proteinExistence type="predicted"/>
<dbReference type="InterPro" id="IPR002227">
    <property type="entry name" value="Tyrosinase_Cu-bd"/>
</dbReference>
<dbReference type="EMBL" id="JAQOMS010000002">
    <property type="protein sequence ID" value="MDC2888133.1"/>
    <property type="molecule type" value="Genomic_DNA"/>
</dbReference>
<accession>A0ABT5FBB7</accession>
<name>A0ABT5FBB7_9GAMM</name>
<protein>
    <submittedName>
        <fullName evidence="2">Prolyl oligopeptidase family serine peptidase</fullName>
    </submittedName>
</protein>
<evidence type="ECO:0000313" key="2">
    <source>
        <dbReference type="EMBL" id="MDC2888133.1"/>
    </source>
</evidence>
<reference evidence="2 3" key="1">
    <citation type="submission" date="2023-01" db="EMBL/GenBank/DDBJ databases">
        <title>Psychrosphaera sp. nov., isolated from marine algae.</title>
        <authorList>
            <person name="Bayburt H."/>
            <person name="Choi B.J."/>
            <person name="Kim J.M."/>
            <person name="Choi D.G."/>
            <person name="Jeon C.O."/>
        </authorList>
    </citation>
    <scope>NUCLEOTIDE SEQUENCE [LARGE SCALE GENOMIC DNA]</scope>
    <source>
        <strain evidence="2 3">G1-22</strain>
    </source>
</reference>
<comment type="caution">
    <text evidence="2">The sequence shown here is derived from an EMBL/GenBank/DDBJ whole genome shotgun (WGS) entry which is preliminary data.</text>
</comment>
<dbReference type="Pfam" id="PF20434">
    <property type="entry name" value="BD-FAE"/>
    <property type="match status" value="1"/>
</dbReference>
<dbReference type="SUPFAM" id="SSF53474">
    <property type="entry name" value="alpha/beta-Hydrolases"/>
    <property type="match status" value="1"/>
</dbReference>
<dbReference type="InterPro" id="IPR049492">
    <property type="entry name" value="BD-FAE-like_dom"/>
</dbReference>
<sequence length="129" mass="14227">MSAGGYLATMVGVTGNAEGFDDHGIYPNYDASVRAVIAYSGSLADFRRKEYQDFVLVERFANSEQIDKQVALAAISPITYLDKQDPPFFLVHGTADNVVPVQMTRDFALELKNSGHEFEYIEVEGVNIA</sequence>
<dbReference type="PROSITE" id="PS00498">
    <property type="entry name" value="TYROSINASE_2"/>
    <property type="match status" value="1"/>
</dbReference>
<dbReference type="Proteomes" id="UP001528411">
    <property type="component" value="Unassembled WGS sequence"/>
</dbReference>
<keyword evidence="3" id="KW-1185">Reference proteome</keyword>
<evidence type="ECO:0000259" key="1">
    <source>
        <dbReference type="PROSITE" id="PS00498"/>
    </source>
</evidence>
<dbReference type="InterPro" id="IPR029058">
    <property type="entry name" value="AB_hydrolase_fold"/>
</dbReference>